<dbReference type="GO" id="GO:0003700">
    <property type="term" value="F:DNA-binding transcription factor activity"/>
    <property type="evidence" value="ECO:0007669"/>
    <property type="project" value="InterPro"/>
</dbReference>
<dbReference type="Pfam" id="PF03466">
    <property type="entry name" value="LysR_substrate"/>
    <property type="match status" value="1"/>
</dbReference>
<dbReference type="RefSeq" id="WP_076824476.1">
    <property type="nucleotide sequence ID" value="NZ_FAOZ01000003.1"/>
</dbReference>
<dbReference type="CDD" id="cd08422">
    <property type="entry name" value="PBP2_CrgA_like"/>
    <property type="match status" value="1"/>
</dbReference>
<dbReference type="FunFam" id="1.10.10.10:FF:000001">
    <property type="entry name" value="LysR family transcriptional regulator"/>
    <property type="match status" value="1"/>
</dbReference>
<dbReference type="Proteomes" id="UP000198802">
    <property type="component" value="Unassembled WGS sequence"/>
</dbReference>
<dbReference type="PANTHER" id="PTHR30537:SF5">
    <property type="entry name" value="HTH-TYPE TRANSCRIPTIONAL ACTIVATOR TTDR-RELATED"/>
    <property type="match status" value="1"/>
</dbReference>
<dbReference type="InterPro" id="IPR058163">
    <property type="entry name" value="LysR-type_TF_proteobact-type"/>
</dbReference>
<dbReference type="InterPro" id="IPR005119">
    <property type="entry name" value="LysR_subst-bd"/>
</dbReference>
<protein>
    <submittedName>
        <fullName evidence="6">DNA-binding transcriptional regulator, LysR family</fullName>
    </submittedName>
</protein>
<dbReference type="Pfam" id="PF00126">
    <property type="entry name" value="HTH_1"/>
    <property type="match status" value="1"/>
</dbReference>
<dbReference type="PANTHER" id="PTHR30537">
    <property type="entry name" value="HTH-TYPE TRANSCRIPTIONAL REGULATOR"/>
    <property type="match status" value="1"/>
</dbReference>
<evidence type="ECO:0000313" key="6">
    <source>
        <dbReference type="EMBL" id="CUU54715.1"/>
    </source>
</evidence>
<evidence type="ECO:0000259" key="5">
    <source>
        <dbReference type="PROSITE" id="PS50931"/>
    </source>
</evidence>
<proteinExistence type="inferred from homology"/>
<dbReference type="Gene3D" id="3.40.190.290">
    <property type="match status" value="1"/>
</dbReference>
<organism evidence="6 7">
    <name type="scientific">Parafrankia irregularis</name>
    <dbReference type="NCBI Taxonomy" id="795642"/>
    <lineage>
        <taxon>Bacteria</taxon>
        <taxon>Bacillati</taxon>
        <taxon>Actinomycetota</taxon>
        <taxon>Actinomycetes</taxon>
        <taxon>Frankiales</taxon>
        <taxon>Frankiaceae</taxon>
        <taxon>Parafrankia</taxon>
    </lineage>
</organism>
<accession>A0A0S4QGE2</accession>
<comment type="similarity">
    <text evidence="1">Belongs to the LysR transcriptional regulatory family.</text>
</comment>
<reference evidence="7" key="1">
    <citation type="submission" date="2015-11" db="EMBL/GenBank/DDBJ databases">
        <authorList>
            <person name="Varghese N."/>
        </authorList>
    </citation>
    <scope>NUCLEOTIDE SEQUENCE [LARGE SCALE GENOMIC DNA]</scope>
    <source>
        <strain evidence="7">DSM 45899</strain>
    </source>
</reference>
<dbReference type="GO" id="GO:0043565">
    <property type="term" value="F:sequence-specific DNA binding"/>
    <property type="evidence" value="ECO:0007669"/>
    <property type="project" value="TreeGrafter"/>
</dbReference>
<dbReference type="Gene3D" id="1.10.10.10">
    <property type="entry name" value="Winged helix-like DNA-binding domain superfamily/Winged helix DNA-binding domain"/>
    <property type="match status" value="1"/>
</dbReference>
<dbReference type="AlphaFoldDB" id="A0A0S4QGE2"/>
<keyword evidence="3 6" id="KW-0238">DNA-binding</keyword>
<keyword evidence="4" id="KW-0804">Transcription</keyword>
<dbReference type="EMBL" id="FAOZ01000003">
    <property type="protein sequence ID" value="CUU54715.1"/>
    <property type="molecule type" value="Genomic_DNA"/>
</dbReference>
<dbReference type="InterPro" id="IPR036390">
    <property type="entry name" value="WH_DNA-bd_sf"/>
</dbReference>
<evidence type="ECO:0000256" key="3">
    <source>
        <dbReference type="ARBA" id="ARBA00023125"/>
    </source>
</evidence>
<evidence type="ECO:0000256" key="4">
    <source>
        <dbReference type="ARBA" id="ARBA00023163"/>
    </source>
</evidence>
<keyword evidence="2" id="KW-0805">Transcription regulation</keyword>
<sequence>MDRLTVMRSFVRVADEGNFSRAARQLNISGSLVSRHVAELEKQLDIRLVNRTARAVTLTAAGRRYRDFADRMLQEMDAEDAALRGLRERVEGPLAVICPKWIGNLDLGEAIADFAVDHPKIHVRFEVGGMSDRPFEFLDQGYDVAFHTRDLRDSTMLIRKLADIEYVLCAAPEYLAARPPLKDPQQLAENDCLIHLNDPIWHLRGNGQEIHSKVPTAVYSSNSYLTLRKAAVRGRGLALMPIRTVSADLASGLLERALPDYQGPARSLYAVHSPGAHTLRKVRVFLDYITAWFTRNPMTVSSAELSKPA</sequence>
<evidence type="ECO:0000256" key="2">
    <source>
        <dbReference type="ARBA" id="ARBA00023015"/>
    </source>
</evidence>
<evidence type="ECO:0000256" key="1">
    <source>
        <dbReference type="ARBA" id="ARBA00009437"/>
    </source>
</evidence>
<feature type="domain" description="HTH lysR-type" evidence="5">
    <location>
        <begin position="1"/>
        <end position="59"/>
    </location>
</feature>
<dbReference type="InterPro" id="IPR000847">
    <property type="entry name" value="LysR_HTH_N"/>
</dbReference>
<gene>
    <name evidence="6" type="ORF">Ga0074812_103205</name>
</gene>
<dbReference type="PROSITE" id="PS50931">
    <property type="entry name" value="HTH_LYSR"/>
    <property type="match status" value="1"/>
</dbReference>
<dbReference type="SUPFAM" id="SSF53850">
    <property type="entry name" value="Periplasmic binding protein-like II"/>
    <property type="match status" value="1"/>
</dbReference>
<keyword evidence="7" id="KW-1185">Reference proteome</keyword>
<evidence type="ECO:0000313" key="7">
    <source>
        <dbReference type="Proteomes" id="UP000198802"/>
    </source>
</evidence>
<dbReference type="GO" id="GO:0006351">
    <property type="term" value="P:DNA-templated transcription"/>
    <property type="evidence" value="ECO:0007669"/>
    <property type="project" value="TreeGrafter"/>
</dbReference>
<name>A0A0S4QGE2_9ACTN</name>
<dbReference type="InterPro" id="IPR036388">
    <property type="entry name" value="WH-like_DNA-bd_sf"/>
</dbReference>
<dbReference type="SUPFAM" id="SSF46785">
    <property type="entry name" value="Winged helix' DNA-binding domain"/>
    <property type="match status" value="1"/>
</dbReference>